<gene>
    <name evidence="3" type="ORF">ACFO5X_05285</name>
</gene>
<reference evidence="4" key="1">
    <citation type="journal article" date="2019" name="Int. J. Syst. Evol. Microbiol.">
        <title>The Global Catalogue of Microorganisms (GCM) 10K type strain sequencing project: providing services to taxonomists for standard genome sequencing and annotation.</title>
        <authorList>
            <consortium name="The Broad Institute Genomics Platform"/>
            <consortium name="The Broad Institute Genome Sequencing Center for Infectious Disease"/>
            <person name="Wu L."/>
            <person name="Ma J."/>
        </authorList>
    </citation>
    <scope>NUCLEOTIDE SEQUENCE [LARGE SCALE GENOMIC DNA]</scope>
    <source>
        <strain evidence="4">CGMCC 4.7283</strain>
    </source>
</reference>
<dbReference type="EMBL" id="JBHSGI010000002">
    <property type="protein sequence ID" value="MFC4667960.1"/>
    <property type="molecule type" value="Genomic_DNA"/>
</dbReference>
<proteinExistence type="predicted"/>
<feature type="domain" description="PRC-barrel" evidence="2">
    <location>
        <begin position="248"/>
        <end position="310"/>
    </location>
</feature>
<evidence type="ECO:0000313" key="3">
    <source>
        <dbReference type="EMBL" id="MFC4667960.1"/>
    </source>
</evidence>
<accession>A0ABV9KCM5</accession>
<sequence>MKNLMISTALIALAGTAYAADGEIFRPSADPMEIHASNFIGKRVYSSEAQLDNEAYEGVQKDWEDIGEINDVILSRNGEVEAVLVDIGGFLGIGERQVAVDMSAIRFVADTATPEDESDFFLVMNASRANFEEAPEYTWEKAEASVETKAATAEMKTEKAAENAGAAIDKAADKTAAAVDNAADKTAAAVDNAADKTAAAVDNAATKTEAAVNDTVKDTNNGMANNTAAVQYDGYTTAAKEDLTTEMLTGAAAYDSNNEWIGEVSELILSDDGKITSSIVDVGGFLGIGEKPVQLSMDDLQILRKDGGDDVRVYISMTKEQMEALPTYDK</sequence>
<evidence type="ECO:0000256" key="1">
    <source>
        <dbReference type="SAM" id="SignalP"/>
    </source>
</evidence>
<protein>
    <submittedName>
        <fullName evidence="3">PRC-barrel domain-containing protein</fullName>
    </submittedName>
</protein>
<dbReference type="Pfam" id="PF05239">
    <property type="entry name" value="PRC"/>
    <property type="match status" value="2"/>
</dbReference>
<dbReference type="PANTHER" id="PTHR36505">
    <property type="entry name" value="BLR1072 PROTEIN"/>
    <property type="match status" value="1"/>
</dbReference>
<dbReference type="InterPro" id="IPR027275">
    <property type="entry name" value="PRC-brl_dom"/>
</dbReference>
<evidence type="ECO:0000259" key="2">
    <source>
        <dbReference type="Pfam" id="PF05239"/>
    </source>
</evidence>
<name>A0ABV9KCM5_9RHOB</name>
<organism evidence="3 4">
    <name type="scientific">Seohaeicola nanhaiensis</name>
    <dbReference type="NCBI Taxonomy" id="1387282"/>
    <lineage>
        <taxon>Bacteria</taxon>
        <taxon>Pseudomonadati</taxon>
        <taxon>Pseudomonadota</taxon>
        <taxon>Alphaproteobacteria</taxon>
        <taxon>Rhodobacterales</taxon>
        <taxon>Roseobacteraceae</taxon>
        <taxon>Seohaeicola</taxon>
    </lineage>
</organism>
<feature type="chain" id="PRO_5045377631" evidence="1">
    <location>
        <begin position="20"/>
        <end position="330"/>
    </location>
</feature>
<dbReference type="Proteomes" id="UP001595973">
    <property type="component" value="Unassembled WGS sequence"/>
</dbReference>
<feature type="domain" description="PRC-barrel" evidence="2">
    <location>
        <begin position="33"/>
        <end position="110"/>
    </location>
</feature>
<dbReference type="InterPro" id="IPR011033">
    <property type="entry name" value="PRC_barrel-like_sf"/>
</dbReference>
<keyword evidence="4" id="KW-1185">Reference proteome</keyword>
<feature type="signal peptide" evidence="1">
    <location>
        <begin position="1"/>
        <end position="19"/>
    </location>
</feature>
<dbReference type="SUPFAM" id="SSF50346">
    <property type="entry name" value="PRC-barrel domain"/>
    <property type="match status" value="2"/>
</dbReference>
<dbReference type="PANTHER" id="PTHR36505:SF1">
    <property type="entry name" value="BLR1072 PROTEIN"/>
    <property type="match status" value="1"/>
</dbReference>
<comment type="caution">
    <text evidence="3">The sequence shown here is derived from an EMBL/GenBank/DDBJ whole genome shotgun (WGS) entry which is preliminary data.</text>
</comment>
<dbReference type="Gene3D" id="2.30.30.240">
    <property type="entry name" value="PRC-barrel domain"/>
    <property type="match status" value="2"/>
</dbReference>
<evidence type="ECO:0000313" key="4">
    <source>
        <dbReference type="Proteomes" id="UP001595973"/>
    </source>
</evidence>
<keyword evidence="1" id="KW-0732">Signal</keyword>
<dbReference type="RefSeq" id="WP_380716193.1">
    <property type="nucleotide sequence ID" value="NZ_JBHSGI010000002.1"/>
</dbReference>